<dbReference type="EMBL" id="CAUYUJ010008896">
    <property type="protein sequence ID" value="CAK0825343.1"/>
    <property type="molecule type" value="Genomic_DNA"/>
</dbReference>
<feature type="transmembrane region" description="Helical" evidence="2">
    <location>
        <begin position="263"/>
        <end position="284"/>
    </location>
</feature>
<keyword evidence="2" id="KW-0812">Transmembrane</keyword>
<evidence type="ECO:0008006" key="5">
    <source>
        <dbReference type="Google" id="ProtNLM"/>
    </source>
</evidence>
<dbReference type="PANTHER" id="PTHR10796:SF92">
    <property type="entry name" value="PATCHED-RELATED, ISOFORM A"/>
    <property type="match status" value="1"/>
</dbReference>
<dbReference type="PANTHER" id="PTHR10796">
    <property type="entry name" value="PATCHED-RELATED"/>
    <property type="match status" value="1"/>
</dbReference>
<feature type="non-terminal residue" evidence="3">
    <location>
        <position position="1"/>
    </location>
</feature>
<keyword evidence="2" id="KW-1133">Transmembrane helix</keyword>
<dbReference type="InterPro" id="IPR051697">
    <property type="entry name" value="Patched_domain-protein"/>
</dbReference>
<keyword evidence="2" id="KW-0472">Membrane</keyword>
<evidence type="ECO:0000313" key="4">
    <source>
        <dbReference type="Proteomes" id="UP001189429"/>
    </source>
</evidence>
<evidence type="ECO:0000256" key="2">
    <source>
        <dbReference type="SAM" id="Phobius"/>
    </source>
</evidence>
<proteinExistence type="predicted"/>
<reference evidence="3" key="1">
    <citation type="submission" date="2023-10" db="EMBL/GenBank/DDBJ databases">
        <authorList>
            <person name="Chen Y."/>
            <person name="Shah S."/>
            <person name="Dougan E. K."/>
            <person name="Thang M."/>
            <person name="Chan C."/>
        </authorList>
    </citation>
    <scope>NUCLEOTIDE SEQUENCE [LARGE SCALE GENOMIC DNA]</scope>
</reference>
<evidence type="ECO:0000256" key="1">
    <source>
        <dbReference type="SAM" id="MobiDB-lite"/>
    </source>
</evidence>
<name>A0ABN9S1A1_9DINO</name>
<dbReference type="SUPFAM" id="SSF82866">
    <property type="entry name" value="Multidrug efflux transporter AcrB transmembrane domain"/>
    <property type="match status" value="1"/>
</dbReference>
<feature type="transmembrane region" description="Helical" evidence="2">
    <location>
        <begin position="220"/>
        <end position="242"/>
    </location>
</feature>
<accession>A0ABN9S1A1</accession>
<organism evidence="3 4">
    <name type="scientific">Prorocentrum cordatum</name>
    <dbReference type="NCBI Taxonomy" id="2364126"/>
    <lineage>
        <taxon>Eukaryota</taxon>
        <taxon>Sar</taxon>
        <taxon>Alveolata</taxon>
        <taxon>Dinophyceae</taxon>
        <taxon>Prorocentrales</taxon>
        <taxon>Prorocentraceae</taxon>
        <taxon>Prorocentrum</taxon>
    </lineage>
</organism>
<dbReference type="Gene3D" id="1.20.1640.10">
    <property type="entry name" value="Multidrug efflux transporter AcrB transmembrane domain"/>
    <property type="match status" value="1"/>
</dbReference>
<feature type="non-terminal residue" evidence="3">
    <location>
        <position position="549"/>
    </location>
</feature>
<sequence>GGRAGGPAGRGLLAWRPFRALVVCAYAVTLTASALASSRLPVGLDVAELAPKASHTAEFFRQRGALFRSRAQLVEVLVQHQPVVDALAVAPLANSDVRENIWRLHQAINATHFVSSATGGLEPLWLSFFSEHLRRMALPGMAEWGPTHVTELGAFLGSNASLGVLIGNGSLVATRMRFLAEHYDSSAMLALRATIAASGLGGSAFSYTPEDIFLEQDAKMMGFTLSSLLYTVASVFVVVNLLSMSLKFTVLMSVCVLSSCTHMLGWMVLTGTSLSAISLIPLMMSVGLCIDYSTHVGHAALAARGGAWPDRAAEALRARGSAVAHGGTTTAISQLLLAFSSSCIFSARAPAGAVGLFHALLVLPVLLGSVPAGPPRGARAAPRCGAAARGGVVVGAPSAEEIALRLRIRLHRFSGVFLLFSILREGPRSRDQEGGTWHKPRGLGLEVYRHVRRFSRFFQPWGSLQRLRLAESIPGLPGSSRTAAEDPSYGPNARRRGSPTRVCAVFGRFGRVRRRPAMRLLPGVLYTRGARSLGAPFRAPWASSSSSSS</sequence>
<keyword evidence="4" id="KW-1185">Reference proteome</keyword>
<protein>
    <recommendedName>
        <fullName evidence="5">SSD domain-containing protein</fullName>
    </recommendedName>
</protein>
<comment type="caution">
    <text evidence="3">The sequence shown here is derived from an EMBL/GenBank/DDBJ whole genome shotgun (WGS) entry which is preliminary data.</text>
</comment>
<feature type="region of interest" description="Disordered" evidence="1">
    <location>
        <begin position="475"/>
        <end position="498"/>
    </location>
</feature>
<dbReference type="Proteomes" id="UP001189429">
    <property type="component" value="Unassembled WGS sequence"/>
</dbReference>
<gene>
    <name evidence="3" type="ORF">PCOR1329_LOCUS25488</name>
</gene>
<evidence type="ECO:0000313" key="3">
    <source>
        <dbReference type="EMBL" id="CAK0825343.1"/>
    </source>
</evidence>